<keyword evidence="1" id="KW-0805">Transcription regulation</keyword>
<dbReference type="KEGG" id="nec:KGD82_15915"/>
<dbReference type="Gene3D" id="1.10.10.60">
    <property type="entry name" value="Homeodomain-like"/>
    <property type="match status" value="1"/>
</dbReference>
<dbReference type="Proteomes" id="UP000682416">
    <property type="component" value="Chromosome"/>
</dbReference>
<protein>
    <submittedName>
        <fullName evidence="6">TetR family transcriptional regulator</fullName>
    </submittedName>
</protein>
<evidence type="ECO:0000313" key="7">
    <source>
        <dbReference type="Proteomes" id="UP000682416"/>
    </source>
</evidence>
<dbReference type="PROSITE" id="PS50977">
    <property type="entry name" value="HTH_TETR_2"/>
    <property type="match status" value="1"/>
</dbReference>
<dbReference type="PANTHER" id="PTHR30055:SF151">
    <property type="entry name" value="TRANSCRIPTIONAL REGULATORY PROTEIN"/>
    <property type="match status" value="1"/>
</dbReference>
<feature type="domain" description="HTH tetR-type" evidence="5">
    <location>
        <begin position="32"/>
        <end position="92"/>
    </location>
</feature>
<evidence type="ECO:0000256" key="2">
    <source>
        <dbReference type="ARBA" id="ARBA00023125"/>
    </source>
</evidence>
<gene>
    <name evidence="6" type="ORF">KGD82_15915</name>
</gene>
<organism evidence="6 7">
    <name type="scientific">Nocardiopsis eucommiae</name>
    <dbReference type="NCBI Taxonomy" id="2831970"/>
    <lineage>
        <taxon>Bacteria</taxon>
        <taxon>Bacillati</taxon>
        <taxon>Actinomycetota</taxon>
        <taxon>Actinomycetes</taxon>
        <taxon>Streptosporangiales</taxon>
        <taxon>Nocardiopsidaceae</taxon>
        <taxon>Nocardiopsis</taxon>
    </lineage>
</organism>
<proteinExistence type="predicted"/>
<dbReference type="Pfam" id="PF02909">
    <property type="entry name" value="TetR_C_1"/>
    <property type="match status" value="1"/>
</dbReference>
<evidence type="ECO:0000256" key="4">
    <source>
        <dbReference type="PROSITE-ProRule" id="PRU00335"/>
    </source>
</evidence>
<dbReference type="RefSeq" id="WP_378744168.1">
    <property type="nucleotide sequence ID" value="NZ_CBDRIY010000007.1"/>
</dbReference>
<dbReference type="InterPro" id="IPR004111">
    <property type="entry name" value="Repressor_TetR_C"/>
</dbReference>
<dbReference type="GO" id="GO:0003700">
    <property type="term" value="F:DNA-binding transcription factor activity"/>
    <property type="evidence" value="ECO:0007669"/>
    <property type="project" value="TreeGrafter"/>
</dbReference>
<keyword evidence="7" id="KW-1185">Reference proteome</keyword>
<accession>A0A975QHW2</accession>
<sequence>MTSEERTTTGTTREIDLLWGLRETPRRGPKPRLSRTAVVDAAVEVADAEGLEAVSMQRVARELGYTTMSLYRHVDSKEDLILLMLDAAMTDRPAGPREDGDWRAGVEEWCHGALAQYRRHPWAAYVPQSGPPSGPHGLRWMEAGLREVSASGLDAPESLQILLLLTYSLRDLFRMEQDLTRAARERGVPMEEGENAWVRGLRRVMDPEEFPTILWTLDQGTFTADPPGYAEDQGPLGGLDFAVQRILDGVEAYVRSGRKGGAEHPAPGRS</sequence>
<dbReference type="PANTHER" id="PTHR30055">
    <property type="entry name" value="HTH-TYPE TRANSCRIPTIONAL REGULATOR RUTR"/>
    <property type="match status" value="1"/>
</dbReference>
<keyword evidence="2 4" id="KW-0238">DNA-binding</keyword>
<reference evidence="6" key="1">
    <citation type="submission" date="2021-05" db="EMBL/GenBank/DDBJ databases">
        <authorList>
            <person name="Kaiqin L."/>
            <person name="Jian G."/>
        </authorList>
    </citation>
    <scope>NUCLEOTIDE SEQUENCE</scope>
    <source>
        <strain evidence="6">HDS5</strain>
    </source>
</reference>
<keyword evidence="3" id="KW-0804">Transcription</keyword>
<evidence type="ECO:0000256" key="1">
    <source>
        <dbReference type="ARBA" id="ARBA00023015"/>
    </source>
</evidence>
<dbReference type="Gene3D" id="1.10.357.10">
    <property type="entry name" value="Tetracycline Repressor, domain 2"/>
    <property type="match status" value="1"/>
</dbReference>
<dbReference type="Pfam" id="PF00440">
    <property type="entry name" value="TetR_N"/>
    <property type="match status" value="1"/>
</dbReference>
<dbReference type="GO" id="GO:0045892">
    <property type="term" value="P:negative regulation of DNA-templated transcription"/>
    <property type="evidence" value="ECO:0007669"/>
    <property type="project" value="InterPro"/>
</dbReference>
<dbReference type="SUPFAM" id="SSF48498">
    <property type="entry name" value="Tetracyclin repressor-like, C-terminal domain"/>
    <property type="match status" value="1"/>
</dbReference>
<dbReference type="EMBL" id="CP074402">
    <property type="protein sequence ID" value="QVJ00261.1"/>
    <property type="molecule type" value="Genomic_DNA"/>
</dbReference>
<evidence type="ECO:0000259" key="5">
    <source>
        <dbReference type="PROSITE" id="PS50977"/>
    </source>
</evidence>
<name>A0A975QHW2_9ACTN</name>
<dbReference type="InterPro" id="IPR001647">
    <property type="entry name" value="HTH_TetR"/>
</dbReference>
<evidence type="ECO:0000313" key="6">
    <source>
        <dbReference type="EMBL" id="QVJ00261.1"/>
    </source>
</evidence>
<evidence type="ECO:0000256" key="3">
    <source>
        <dbReference type="ARBA" id="ARBA00023163"/>
    </source>
</evidence>
<feature type="DNA-binding region" description="H-T-H motif" evidence="4">
    <location>
        <begin position="55"/>
        <end position="74"/>
    </location>
</feature>
<dbReference type="PRINTS" id="PR00455">
    <property type="entry name" value="HTHTETR"/>
</dbReference>
<dbReference type="InterPro" id="IPR036271">
    <property type="entry name" value="Tet_transcr_reg_TetR-rel_C_sf"/>
</dbReference>
<dbReference type="AlphaFoldDB" id="A0A975QHW2"/>
<dbReference type="SUPFAM" id="SSF46689">
    <property type="entry name" value="Homeodomain-like"/>
    <property type="match status" value="1"/>
</dbReference>
<dbReference type="GO" id="GO:0000976">
    <property type="term" value="F:transcription cis-regulatory region binding"/>
    <property type="evidence" value="ECO:0007669"/>
    <property type="project" value="TreeGrafter"/>
</dbReference>
<dbReference type="InterPro" id="IPR009057">
    <property type="entry name" value="Homeodomain-like_sf"/>
</dbReference>
<dbReference type="InterPro" id="IPR050109">
    <property type="entry name" value="HTH-type_TetR-like_transc_reg"/>
</dbReference>